<dbReference type="InterPro" id="IPR018797">
    <property type="entry name" value="FAM98"/>
</dbReference>
<feature type="compositionally biased region" description="Polar residues" evidence="2">
    <location>
        <begin position="369"/>
        <end position="379"/>
    </location>
</feature>
<feature type="compositionally biased region" description="Gly residues" evidence="2">
    <location>
        <begin position="476"/>
        <end position="487"/>
    </location>
</feature>
<dbReference type="STRING" id="126957.T1JGC5"/>
<sequence>MEDDIFDSLEDLGYTGPLVENEAFKKAIEEGAKSVEYTKLIEWLSMELKVLSKLDDQVNAITTPEDSSSFVLEVSSFLKELNCPYKILTEGLPTQRLLNKTSRLCLIDFLCTELQAARMIAQNKPQLISKNMQVEIEESTTAADLKSMLITLGFPKPPANITPQQLFTKLENKVKELLSKMPSNYMSKPLFNGVLSDKQWLTIDEINKQLKNEYRLRREMLTKRLDVTIQSFKWSSRAKARDNDITQAFQAIRNKLTVDPDINLADVLAARETIAYMEKTSSASVRKNTKSAVNKVMIGSVPDRGGRPAEQQAPPPEMPSWQKRSDGGKRRNRIDDFQNRGGQGGGRGGRGGGRGGGDQRNRVQGGWSGKSQDSNWNQSGGYQGGGYQENRGYQSAGYQDSGIGYQTAYQDTSRGYQGSSGYQDTRGYQGSSGYQDTRGYQGSSGYQDNRGYQGSSGYQDNRGYQGSSGYQDNRGYQGGFQDGGQRGRAGRRGGRGGGGSGGSGYRANNYVDPNAAAYYQEPGQQYHPNVDYHYSGAR</sequence>
<protein>
    <recommendedName>
        <fullName evidence="5">Protein FAM98A</fullName>
    </recommendedName>
</protein>
<feature type="compositionally biased region" description="Gly residues" evidence="2">
    <location>
        <begin position="495"/>
        <end position="504"/>
    </location>
</feature>
<feature type="compositionally biased region" description="Gly residues" evidence="2">
    <location>
        <begin position="341"/>
        <end position="358"/>
    </location>
</feature>
<dbReference type="OMA" id="TEKQWFA"/>
<evidence type="ECO:0000313" key="3">
    <source>
        <dbReference type="EnsemblMetazoa" id="SMAR012897-PA"/>
    </source>
</evidence>
<feature type="region of interest" description="Disordered" evidence="2">
    <location>
        <begin position="519"/>
        <end position="538"/>
    </location>
</feature>
<dbReference type="Proteomes" id="UP000014500">
    <property type="component" value="Unassembled WGS sequence"/>
</dbReference>
<organism evidence="3 4">
    <name type="scientific">Strigamia maritima</name>
    <name type="common">European centipede</name>
    <name type="synonym">Geophilus maritimus</name>
    <dbReference type="NCBI Taxonomy" id="126957"/>
    <lineage>
        <taxon>Eukaryota</taxon>
        <taxon>Metazoa</taxon>
        <taxon>Ecdysozoa</taxon>
        <taxon>Arthropoda</taxon>
        <taxon>Myriapoda</taxon>
        <taxon>Chilopoda</taxon>
        <taxon>Pleurostigmophora</taxon>
        <taxon>Geophilomorpha</taxon>
        <taxon>Linotaeniidae</taxon>
        <taxon>Strigamia</taxon>
    </lineage>
</organism>
<dbReference type="HOGENOM" id="CLU_038408_1_2_1"/>
<feature type="compositionally biased region" description="Basic and acidic residues" evidence="2">
    <location>
        <begin position="323"/>
        <end position="338"/>
    </location>
</feature>
<dbReference type="GO" id="GO:0072669">
    <property type="term" value="C:tRNA-splicing ligase complex"/>
    <property type="evidence" value="ECO:0007669"/>
    <property type="project" value="TreeGrafter"/>
</dbReference>
<proteinExistence type="inferred from homology"/>
<dbReference type="EMBL" id="JH432201">
    <property type="status" value="NOT_ANNOTATED_CDS"/>
    <property type="molecule type" value="Genomic_DNA"/>
</dbReference>
<dbReference type="Pfam" id="PF10239">
    <property type="entry name" value="DUF2465"/>
    <property type="match status" value="1"/>
</dbReference>
<dbReference type="eggNOG" id="KOG3973">
    <property type="taxonomic scope" value="Eukaryota"/>
</dbReference>
<dbReference type="PANTHER" id="PTHR31353:SF1">
    <property type="entry name" value="PROTEIN FAM98B"/>
    <property type="match status" value="1"/>
</dbReference>
<reference evidence="4" key="1">
    <citation type="submission" date="2011-05" db="EMBL/GenBank/DDBJ databases">
        <authorList>
            <person name="Richards S.R."/>
            <person name="Qu J."/>
            <person name="Jiang H."/>
            <person name="Jhangiani S.N."/>
            <person name="Agravi P."/>
            <person name="Goodspeed R."/>
            <person name="Gross S."/>
            <person name="Mandapat C."/>
            <person name="Jackson L."/>
            <person name="Mathew T."/>
            <person name="Pu L."/>
            <person name="Thornton R."/>
            <person name="Saada N."/>
            <person name="Wilczek-Boney K.B."/>
            <person name="Lee S."/>
            <person name="Kovar C."/>
            <person name="Wu Y."/>
            <person name="Scherer S.E."/>
            <person name="Worley K.C."/>
            <person name="Muzny D.M."/>
            <person name="Gibbs R."/>
        </authorList>
    </citation>
    <scope>NUCLEOTIDE SEQUENCE</scope>
    <source>
        <strain evidence="4">Brora</strain>
    </source>
</reference>
<keyword evidence="4" id="KW-1185">Reference proteome</keyword>
<evidence type="ECO:0000256" key="2">
    <source>
        <dbReference type="SAM" id="MobiDB-lite"/>
    </source>
</evidence>
<dbReference type="PANTHER" id="PTHR31353">
    <property type="entry name" value="FAM98"/>
    <property type="match status" value="1"/>
</dbReference>
<comment type="similarity">
    <text evidence="1">Belongs to the FAM98 family.</text>
</comment>
<evidence type="ECO:0000313" key="4">
    <source>
        <dbReference type="Proteomes" id="UP000014500"/>
    </source>
</evidence>
<feature type="region of interest" description="Disordered" evidence="2">
    <location>
        <begin position="298"/>
        <end position="508"/>
    </location>
</feature>
<dbReference type="EnsemblMetazoa" id="SMAR012897-RA">
    <property type="protein sequence ID" value="SMAR012897-PA"/>
    <property type="gene ID" value="SMAR012897"/>
</dbReference>
<accession>T1JGC5</accession>
<reference evidence="3" key="2">
    <citation type="submission" date="2015-02" db="UniProtKB">
        <authorList>
            <consortium name="EnsemblMetazoa"/>
        </authorList>
    </citation>
    <scope>IDENTIFICATION</scope>
</reference>
<dbReference type="AlphaFoldDB" id="T1JGC5"/>
<evidence type="ECO:0008006" key="5">
    <source>
        <dbReference type="Google" id="ProtNLM"/>
    </source>
</evidence>
<name>T1JGC5_STRMM</name>
<dbReference type="PhylomeDB" id="T1JGC5"/>
<evidence type="ECO:0000256" key="1">
    <source>
        <dbReference type="ARBA" id="ARBA00007218"/>
    </source>
</evidence>
<feature type="compositionally biased region" description="Polar residues" evidence="2">
    <location>
        <begin position="407"/>
        <end position="471"/>
    </location>
</feature>